<dbReference type="InParanoid" id="B9RVE3"/>
<protein>
    <recommendedName>
        <fullName evidence="4">Methyltransferase-related protein</fullName>
    </recommendedName>
</protein>
<dbReference type="STRING" id="3988.B9RVE3"/>
<dbReference type="PANTHER" id="PTHR34132:SF4">
    <property type="entry name" value="EXPRESSED PROTEIN"/>
    <property type="match status" value="1"/>
</dbReference>
<name>B9RVE3_RICCO</name>
<sequence length="83" mass="9192">MCPLRLILIFLSATVAGFFLVRNLKSSPNDSDDPQSDSSTDDSKVLFSIVRSAIKSGFWTTVDMASGRYLWRHLCGFSTGKVE</sequence>
<organism evidence="2 3">
    <name type="scientific">Ricinus communis</name>
    <name type="common">Castor bean</name>
    <dbReference type="NCBI Taxonomy" id="3988"/>
    <lineage>
        <taxon>Eukaryota</taxon>
        <taxon>Viridiplantae</taxon>
        <taxon>Streptophyta</taxon>
        <taxon>Embryophyta</taxon>
        <taxon>Tracheophyta</taxon>
        <taxon>Spermatophyta</taxon>
        <taxon>Magnoliopsida</taxon>
        <taxon>eudicotyledons</taxon>
        <taxon>Gunneridae</taxon>
        <taxon>Pentapetalae</taxon>
        <taxon>rosids</taxon>
        <taxon>fabids</taxon>
        <taxon>Malpighiales</taxon>
        <taxon>Euphorbiaceae</taxon>
        <taxon>Acalyphoideae</taxon>
        <taxon>Acalypheae</taxon>
        <taxon>Ricinus</taxon>
    </lineage>
</organism>
<proteinExistence type="predicted"/>
<keyword evidence="3" id="KW-1185">Reference proteome</keyword>
<feature type="chain" id="PRO_5002888657" description="Methyltransferase-related protein" evidence="1">
    <location>
        <begin position="18"/>
        <end position="83"/>
    </location>
</feature>
<dbReference type="Proteomes" id="UP000008311">
    <property type="component" value="Unassembled WGS sequence"/>
</dbReference>
<dbReference type="EMBL" id="EQ973820">
    <property type="protein sequence ID" value="EEF44644.1"/>
    <property type="molecule type" value="Genomic_DNA"/>
</dbReference>
<evidence type="ECO:0000313" key="2">
    <source>
        <dbReference type="EMBL" id="EEF44644.1"/>
    </source>
</evidence>
<dbReference type="FunCoup" id="B9RVE3">
    <property type="interactions" value="260"/>
</dbReference>
<feature type="signal peptide" evidence="1">
    <location>
        <begin position="1"/>
        <end position="17"/>
    </location>
</feature>
<keyword evidence="1" id="KW-0732">Signal</keyword>
<evidence type="ECO:0008006" key="4">
    <source>
        <dbReference type="Google" id="ProtNLM"/>
    </source>
</evidence>
<evidence type="ECO:0000256" key="1">
    <source>
        <dbReference type="SAM" id="SignalP"/>
    </source>
</evidence>
<dbReference type="eggNOG" id="ENOG502S7A8">
    <property type="taxonomic scope" value="Eukaryota"/>
</dbReference>
<dbReference type="PANTHER" id="PTHR34132">
    <property type="entry name" value="EMB|CAB87627.1-RELATED"/>
    <property type="match status" value="1"/>
</dbReference>
<evidence type="ECO:0000313" key="3">
    <source>
        <dbReference type="Proteomes" id="UP000008311"/>
    </source>
</evidence>
<gene>
    <name evidence="2" type="ORF">RCOM_1134450</name>
</gene>
<accession>B9RVE3</accession>
<reference evidence="3" key="1">
    <citation type="journal article" date="2010" name="Nat. Biotechnol.">
        <title>Draft genome sequence of the oilseed species Ricinus communis.</title>
        <authorList>
            <person name="Chan A.P."/>
            <person name="Crabtree J."/>
            <person name="Zhao Q."/>
            <person name="Lorenzi H."/>
            <person name="Orvis J."/>
            <person name="Puiu D."/>
            <person name="Melake-Berhan A."/>
            <person name="Jones K.M."/>
            <person name="Redman J."/>
            <person name="Chen G."/>
            <person name="Cahoon E.B."/>
            <person name="Gedil M."/>
            <person name="Stanke M."/>
            <person name="Haas B.J."/>
            <person name="Wortman J.R."/>
            <person name="Fraser-Liggett C.M."/>
            <person name="Ravel J."/>
            <person name="Rabinowicz P.D."/>
        </authorList>
    </citation>
    <scope>NUCLEOTIDE SEQUENCE [LARGE SCALE GENOMIC DNA]</scope>
    <source>
        <strain evidence="3">cv. Hale</strain>
    </source>
</reference>
<dbReference type="AlphaFoldDB" id="B9RVE3"/>